<dbReference type="GeneID" id="14914017"/>
<reference evidence="3 4" key="1">
    <citation type="journal article" date="2013" name="Genome Biol.">
        <title>Genome of Acanthamoeba castellanii highlights extensive lateral gene transfer and early evolution of tyrosine kinase signaling.</title>
        <authorList>
            <person name="Clarke M."/>
            <person name="Lohan A.J."/>
            <person name="Liu B."/>
            <person name="Lagkouvardos I."/>
            <person name="Roy S."/>
            <person name="Zafar N."/>
            <person name="Bertelli C."/>
            <person name="Schilde C."/>
            <person name="Kianianmomeni A."/>
            <person name="Burglin T.R."/>
            <person name="Frech C."/>
            <person name="Turcotte B."/>
            <person name="Kopec K.O."/>
            <person name="Synnott J.M."/>
            <person name="Choo C."/>
            <person name="Paponov I."/>
            <person name="Finkler A."/>
            <person name="Soon Heng Tan C."/>
            <person name="Hutchins A.P."/>
            <person name="Weinmeier T."/>
            <person name="Rattei T."/>
            <person name="Chu J.S."/>
            <person name="Gimenez G."/>
            <person name="Irimia M."/>
            <person name="Rigden D.J."/>
            <person name="Fitzpatrick D.A."/>
            <person name="Lorenzo-Morales J."/>
            <person name="Bateman A."/>
            <person name="Chiu C.H."/>
            <person name="Tang P."/>
            <person name="Hegemann P."/>
            <person name="Fromm H."/>
            <person name="Raoult D."/>
            <person name="Greub G."/>
            <person name="Miranda-Saavedra D."/>
            <person name="Chen N."/>
            <person name="Nash P."/>
            <person name="Ginger M.L."/>
            <person name="Horn M."/>
            <person name="Schaap P."/>
            <person name="Caler L."/>
            <person name="Loftus B."/>
        </authorList>
    </citation>
    <scope>NUCLEOTIDE SEQUENCE [LARGE SCALE GENOMIC DNA]</scope>
    <source>
        <strain evidence="3 4">Neff</strain>
    </source>
</reference>
<dbReference type="KEGG" id="acan:ACA1_239510"/>
<dbReference type="InterPro" id="IPR038085">
    <property type="entry name" value="Rnp2-like_sf"/>
</dbReference>
<accession>L8GJT2</accession>
<protein>
    <submittedName>
        <fullName evidence="3">Ribonuclease p protein subunit p14, putative</fullName>
    </submittedName>
</protein>
<gene>
    <name evidence="3" type="ORF">ACA1_239510</name>
</gene>
<dbReference type="SUPFAM" id="SSF160350">
    <property type="entry name" value="Rnp2-like"/>
    <property type="match status" value="1"/>
</dbReference>
<evidence type="ECO:0000313" key="4">
    <source>
        <dbReference type="Proteomes" id="UP000011083"/>
    </source>
</evidence>
<dbReference type="STRING" id="1257118.L8GJT2"/>
<evidence type="ECO:0000256" key="2">
    <source>
        <dbReference type="ARBA" id="ARBA00022694"/>
    </source>
</evidence>
<proteinExistence type="inferred from homology"/>
<dbReference type="RefSeq" id="XP_004335348.1">
    <property type="nucleotide sequence ID" value="XM_004335300.1"/>
</dbReference>
<organism evidence="3 4">
    <name type="scientific">Acanthamoeba castellanii (strain ATCC 30010 / Neff)</name>
    <dbReference type="NCBI Taxonomy" id="1257118"/>
    <lineage>
        <taxon>Eukaryota</taxon>
        <taxon>Amoebozoa</taxon>
        <taxon>Discosea</taxon>
        <taxon>Longamoebia</taxon>
        <taxon>Centramoebida</taxon>
        <taxon>Acanthamoebidae</taxon>
        <taxon>Acanthamoeba</taxon>
    </lineage>
</organism>
<evidence type="ECO:0000313" key="3">
    <source>
        <dbReference type="EMBL" id="ELR13335.1"/>
    </source>
</evidence>
<name>L8GJT2_ACACF</name>
<dbReference type="GO" id="GO:0030681">
    <property type="term" value="C:multimeric ribonuclease P complex"/>
    <property type="evidence" value="ECO:0007669"/>
    <property type="project" value="TreeGrafter"/>
</dbReference>
<evidence type="ECO:0000256" key="1">
    <source>
        <dbReference type="ARBA" id="ARBA00010800"/>
    </source>
</evidence>
<dbReference type="AlphaFoldDB" id="L8GJT2"/>
<dbReference type="PANTHER" id="PTHR15441:SF1">
    <property type="entry name" value="RIBONUCLEASE P PROTEIN SUBUNIT P14"/>
    <property type="match status" value="1"/>
</dbReference>
<dbReference type="Gene3D" id="3.30.70.3250">
    <property type="entry name" value="Ribonuclease P, Pop5 subunit"/>
    <property type="match status" value="1"/>
</dbReference>
<dbReference type="GO" id="GO:0005730">
    <property type="term" value="C:nucleolus"/>
    <property type="evidence" value="ECO:0007669"/>
    <property type="project" value="TreeGrafter"/>
</dbReference>
<dbReference type="GO" id="GO:0033204">
    <property type="term" value="F:ribonuclease P RNA binding"/>
    <property type="evidence" value="ECO:0007669"/>
    <property type="project" value="TreeGrafter"/>
</dbReference>
<dbReference type="Proteomes" id="UP000011083">
    <property type="component" value="Unassembled WGS sequence"/>
</dbReference>
<dbReference type="EMBL" id="KB008093">
    <property type="protein sequence ID" value="ELR13335.1"/>
    <property type="molecule type" value="Genomic_DNA"/>
</dbReference>
<dbReference type="InterPro" id="IPR002759">
    <property type="entry name" value="Pop5/Rpp14/Rnp2-like"/>
</dbReference>
<dbReference type="VEuPathDB" id="AmoebaDB:ACA1_239510"/>
<dbReference type="PANTHER" id="PTHR15441">
    <property type="entry name" value="RIBONUCLEASE P PROTEIN SUBUNIT P14"/>
    <property type="match status" value="1"/>
</dbReference>
<dbReference type="GO" id="GO:0001682">
    <property type="term" value="P:tRNA 5'-leader removal"/>
    <property type="evidence" value="ECO:0007669"/>
    <property type="project" value="InterPro"/>
</dbReference>
<comment type="similarity">
    <text evidence="1">Belongs to the eukaryotic/archaeal RNase P protein component 2 family.</text>
</comment>
<keyword evidence="4" id="KW-1185">Reference proteome</keyword>
<keyword evidence="2" id="KW-0819">tRNA processing</keyword>
<sequence length="149" mass="16474">MEIESSAIPEAVKANIHPDFCYLRIRLVVQQREERRTGLHEEPFRAALLQAVTSFFGHGLAGAGLCDRLVFVTYNHRTNTGIVRVPASDLTALWGALTLTSRANGDSCRYEVERATPFLPSLGATSREFFDDFAVELGLRQATTDEAST</sequence>
<dbReference type="Pfam" id="PF01900">
    <property type="entry name" value="RNase_P_Rpp14"/>
    <property type="match status" value="1"/>
</dbReference>